<dbReference type="EMBL" id="QOCS01000005">
    <property type="protein sequence ID" value="RHW48406.1"/>
    <property type="molecule type" value="Genomic_DNA"/>
</dbReference>
<evidence type="ECO:0000313" key="3">
    <source>
        <dbReference type="EMBL" id="RHW48406.1"/>
    </source>
</evidence>
<evidence type="ECO:0000313" key="4">
    <source>
        <dbReference type="Proteomes" id="UP000284822"/>
    </source>
</evidence>
<proteinExistence type="predicted"/>
<gene>
    <name evidence="3" type="ORF">DS832_02305</name>
</gene>
<dbReference type="RefSeq" id="WP_118910161.1">
    <property type="nucleotide sequence ID" value="NZ_QOCS01000005.1"/>
</dbReference>
<dbReference type="Gene3D" id="3.40.50.300">
    <property type="entry name" value="P-loop containing nucleotide triphosphate hydrolases"/>
    <property type="match status" value="1"/>
</dbReference>
<dbReference type="InterPro" id="IPR026866">
    <property type="entry name" value="CR006_AAA"/>
</dbReference>
<feature type="coiled-coil region" evidence="1">
    <location>
        <begin position="116"/>
        <end position="143"/>
    </location>
</feature>
<organism evidence="3 4">
    <name type="scientific">Bombilactobacillus bombi</name>
    <dbReference type="NCBI Taxonomy" id="1303590"/>
    <lineage>
        <taxon>Bacteria</taxon>
        <taxon>Bacillati</taxon>
        <taxon>Bacillota</taxon>
        <taxon>Bacilli</taxon>
        <taxon>Lactobacillales</taxon>
        <taxon>Lactobacillaceae</taxon>
        <taxon>Bombilactobacillus</taxon>
    </lineage>
</organism>
<reference evidence="3 4" key="1">
    <citation type="submission" date="2018-07" db="EMBL/GenBank/DDBJ databases">
        <title>Genome sequences of six Lactobacillus spp. isolated from bumble bee guts.</title>
        <authorList>
            <person name="Motta E.V.S."/>
            <person name="Moran N.A."/>
        </authorList>
    </citation>
    <scope>NUCLEOTIDE SEQUENCE [LARGE SCALE GENOMIC DNA]</scope>
    <source>
        <strain evidence="3 4">LV-8.1</strain>
    </source>
</reference>
<dbReference type="Pfam" id="PF13166">
    <property type="entry name" value="AAA_13"/>
    <property type="match status" value="1"/>
</dbReference>
<feature type="domain" description="Protein CR006 P-loop" evidence="2">
    <location>
        <begin position="25"/>
        <end position="734"/>
    </location>
</feature>
<dbReference type="Proteomes" id="UP000284822">
    <property type="component" value="Unassembled WGS sequence"/>
</dbReference>
<accession>A0A3R6XTA8</accession>
<name>A0A3R6XTA8_9LACO</name>
<keyword evidence="1" id="KW-0175">Coiled coil</keyword>
<evidence type="ECO:0000256" key="1">
    <source>
        <dbReference type="SAM" id="Coils"/>
    </source>
</evidence>
<dbReference type="AlphaFoldDB" id="A0A3R6XTA8"/>
<dbReference type="SUPFAM" id="SSF52540">
    <property type="entry name" value="P-loop containing nucleoside triphosphate hydrolases"/>
    <property type="match status" value="1"/>
</dbReference>
<protein>
    <recommendedName>
        <fullName evidence="2">Protein CR006 P-loop domain-containing protein</fullName>
    </recommendedName>
</protein>
<sequence>MAKNDKIAKIKISGGNFDENTILDLFGRNKSKHARISLLYGKNGTGKSTISRGFMNLNESDETREIKAELLDEKNNTINLSNEEKNNIYVFNEDFIDNNIGLKSDGLDTIIVIGKEKEVDEKLDELKKAKVDLDKELESQRELYDKYTDSRNSISPDFYISKMEDALRGDDNWAGRKRLINNNKSNSSVKSDTYTRFIKLQPKKSRDMLVIRFNELQSSEKEKKKISKPINIYSDIEYNETAILNLLREKIEKPELNNREKYLLSLLNKEDGNKKLMEIKTYFNKKNTICPFCYQNVSKDYASSLISDIENILNKKVEEHQQKLEDNKLLPLEEIDFDQYQNLDKTHIDMCRKLLYEFNTIIKSLNDDLSKKYNNVYNPIVKKPIGLNEKFSEVKKSLKLLENDRINYNKMILDKDQLRDKLEKINNEIAFYDIKELYEQYKKQKSKKDKEENKLKELHNELDKLVEKIEKIKIRKKSVHIAMEAINNDLEYIFFDKNRLKIQFKNNEIDGKYVLYSRGKSVSPNNISVGEKNIIGLSYFFNCIMQDQNEGDVYNNNYIIVIDDPISSFDMENKIGILSYLNYKINKFVRGNKWTHILIMSHDLQTIIDCNNFAKNIIENCHKRFPGSTQEMTVKKIENKEICNFNIEHINEYTVMLRKIYDYAIGDKPEYSEVIGNIMRRVLEAFGTFVYKKGIGQLSTNQVIMNSIEEPYKSYFENLMYRIVLNSESHTEEKVGTLNNINSFNFISDEEKERTAKDILCFIYKLNSVHLLSHLENKNGEKLNIEEWCHNISENYNND</sequence>
<feature type="coiled-coil region" evidence="1">
    <location>
        <begin position="408"/>
        <end position="475"/>
    </location>
</feature>
<comment type="caution">
    <text evidence="3">The sequence shown here is derived from an EMBL/GenBank/DDBJ whole genome shotgun (WGS) entry which is preliminary data.</text>
</comment>
<evidence type="ECO:0000259" key="2">
    <source>
        <dbReference type="Pfam" id="PF13166"/>
    </source>
</evidence>
<dbReference type="InterPro" id="IPR027417">
    <property type="entry name" value="P-loop_NTPase"/>
</dbReference>